<evidence type="ECO:0000313" key="2">
    <source>
        <dbReference type="EMBL" id="PWN02593.1"/>
    </source>
</evidence>
<dbReference type="PRINTS" id="PR00111">
    <property type="entry name" value="ABHYDROLASE"/>
</dbReference>
<comment type="caution">
    <text evidence="2">The sequence shown here is derived from an EMBL/GenBank/DDBJ whole genome shotgun (WGS) entry which is preliminary data.</text>
</comment>
<reference evidence="2 3" key="1">
    <citation type="submission" date="2018-05" db="EMBL/GenBank/DDBJ databases">
        <title>Nocardioides silvaticus genome.</title>
        <authorList>
            <person name="Li C."/>
            <person name="Wang G."/>
        </authorList>
    </citation>
    <scope>NUCLEOTIDE SEQUENCE [LARGE SCALE GENOMIC DNA]</scope>
    <source>
        <strain evidence="2 3">CCTCC AB 2018079</strain>
    </source>
</reference>
<dbReference type="AlphaFoldDB" id="A0A316TDR1"/>
<dbReference type="PANTHER" id="PTHR43798:SF33">
    <property type="entry name" value="HYDROLASE, PUTATIVE (AFU_ORTHOLOGUE AFUA_2G14860)-RELATED"/>
    <property type="match status" value="1"/>
</dbReference>
<dbReference type="Gene3D" id="3.40.50.1820">
    <property type="entry name" value="alpha/beta hydrolase"/>
    <property type="match status" value="1"/>
</dbReference>
<dbReference type="GO" id="GO:0016020">
    <property type="term" value="C:membrane"/>
    <property type="evidence" value="ECO:0007669"/>
    <property type="project" value="TreeGrafter"/>
</dbReference>
<dbReference type="InterPro" id="IPR050266">
    <property type="entry name" value="AB_hydrolase_sf"/>
</dbReference>
<protein>
    <submittedName>
        <fullName evidence="2">Alpha/beta hydrolase</fullName>
    </submittedName>
</protein>
<dbReference type="EMBL" id="QGDD01000005">
    <property type="protein sequence ID" value="PWN02593.1"/>
    <property type="molecule type" value="Genomic_DNA"/>
</dbReference>
<sequence>MRGLVVFETPAPPSRRPPGPAAWVAPVPIGYWRRAAVVSPADVPVLDQEPAVPQPSRPAQSAFLDIGGPVHVADHGGPPGAPVLLCVHGLGASAVSWGRFADALTSDHRVLAVDLPGHGLSPRAGRSVAVRDNARLLHEVLAAVGPAVLVGHSMGGALAMLQASSRPAHVRGLVLLALPMPRVPWEPMTPALALRVALCAWPWLGRTALATRFRRLGPEEFVRRALALTCSSAEAVDEETRQLLVQRAEVGDADDHATFVEAASSVGLLVARAAVYRRTIAAVPTPGMVVHGGLDRLVPAAGLDELAALQPGWTTAVMPGVGHSPHLEAPDEVAGQVRAFTRTLATARRPIGTSAHLTPRRSAVLEVREEAIVR</sequence>
<accession>A0A316TDR1</accession>
<name>A0A316TDR1_9ACTN</name>
<keyword evidence="3" id="KW-1185">Reference proteome</keyword>
<proteinExistence type="predicted"/>
<evidence type="ECO:0000259" key="1">
    <source>
        <dbReference type="Pfam" id="PF12697"/>
    </source>
</evidence>
<keyword evidence="2" id="KW-0378">Hydrolase</keyword>
<gene>
    <name evidence="2" type="ORF">DJ010_12855</name>
</gene>
<evidence type="ECO:0000313" key="3">
    <source>
        <dbReference type="Proteomes" id="UP000245507"/>
    </source>
</evidence>
<dbReference type="SUPFAM" id="SSF53474">
    <property type="entry name" value="alpha/beta-Hydrolases"/>
    <property type="match status" value="1"/>
</dbReference>
<dbReference type="PANTHER" id="PTHR43798">
    <property type="entry name" value="MONOACYLGLYCEROL LIPASE"/>
    <property type="match status" value="1"/>
</dbReference>
<feature type="domain" description="AB hydrolase-1" evidence="1">
    <location>
        <begin position="84"/>
        <end position="334"/>
    </location>
</feature>
<dbReference type="Pfam" id="PF12697">
    <property type="entry name" value="Abhydrolase_6"/>
    <property type="match status" value="1"/>
</dbReference>
<dbReference type="GO" id="GO:0016787">
    <property type="term" value="F:hydrolase activity"/>
    <property type="evidence" value="ECO:0007669"/>
    <property type="project" value="UniProtKB-KW"/>
</dbReference>
<dbReference type="InterPro" id="IPR029058">
    <property type="entry name" value="AB_hydrolase_fold"/>
</dbReference>
<dbReference type="Proteomes" id="UP000245507">
    <property type="component" value="Unassembled WGS sequence"/>
</dbReference>
<dbReference type="InterPro" id="IPR000073">
    <property type="entry name" value="AB_hydrolase_1"/>
</dbReference>
<organism evidence="2 3">
    <name type="scientific">Nocardioides silvaticus</name>
    <dbReference type="NCBI Taxonomy" id="2201891"/>
    <lineage>
        <taxon>Bacteria</taxon>
        <taxon>Bacillati</taxon>
        <taxon>Actinomycetota</taxon>
        <taxon>Actinomycetes</taxon>
        <taxon>Propionibacteriales</taxon>
        <taxon>Nocardioidaceae</taxon>
        <taxon>Nocardioides</taxon>
    </lineage>
</organism>